<dbReference type="SMART" id="SM00891">
    <property type="entry name" value="ERCC4"/>
    <property type="match status" value="1"/>
</dbReference>
<dbReference type="GO" id="GO:0006259">
    <property type="term" value="P:DNA metabolic process"/>
    <property type="evidence" value="ECO:0007669"/>
    <property type="project" value="UniProtKB-ARBA"/>
</dbReference>
<protein>
    <recommendedName>
        <fullName evidence="3">ERCC4 domain-containing protein</fullName>
    </recommendedName>
</protein>
<reference evidence="4 5" key="1">
    <citation type="submission" date="2018-02" db="EMBL/GenBank/DDBJ databases">
        <authorList>
            <person name="Cohen D.B."/>
            <person name="Kent A.D."/>
        </authorList>
    </citation>
    <scope>NUCLEOTIDE SEQUENCE [LARGE SCALE GENOMIC DNA]</scope>
    <source>
        <strain evidence="4">1</strain>
    </source>
</reference>
<dbReference type="SUPFAM" id="SSF52980">
    <property type="entry name" value="Restriction endonuclease-like"/>
    <property type="match status" value="1"/>
</dbReference>
<dbReference type="InterPro" id="IPR036625">
    <property type="entry name" value="E3-bd_dom_sf"/>
</dbReference>
<sequence>MVDDFLVARNPEPGSTLPFLIRLPLGPSGIVLKAREAWPRTAKVYCHRAEWPDDAEIVERTAVRSCVRRGAAIDLVLERGRENRSQFVLTHVKGREAIFWQTARTAKQARPQGRPPTARAGGRESLDIVVDSHERYAWKFSTLPVTLSKAALAAGDYGVLADGVLVASVERKSLADLVSTLTGGKMRYLLAALAALPHAAVVVEDRYSKVFSLTQVRPLVVAEGLAECQARFPSVPIFFAETRALAEQWTFRFLAASLDEFENESAAAARIEALPSVELPNIELPRLDAPGRGRRRAQPRSGNSEGSTGGPSPAVIRAWAMAEGLPVADRGRLRPETVAAYQAAHEAGSEQGA</sequence>
<dbReference type="Gene3D" id="3.40.50.10130">
    <property type="match status" value="1"/>
</dbReference>
<evidence type="ECO:0000256" key="2">
    <source>
        <dbReference type="SAM" id="MobiDB-lite"/>
    </source>
</evidence>
<dbReference type="GO" id="GO:0003677">
    <property type="term" value="F:DNA binding"/>
    <property type="evidence" value="ECO:0007669"/>
    <property type="project" value="UniProtKB-KW"/>
</dbReference>
<dbReference type="RefSeq" id="WP_105184577.1">
    <property type="nucleotide sequence ID" value="NZ_BAAAGO010000019.1"/>
</dbReference>
<dbReference type="AlphaFoldDB" id="A0A2N9JCT6"/>
<dbReference type="EMBL" id="LT985188">
    <property type="protein sequence ID" value="SPD85308.1"/>
    <property type="molecule type" value="Genomic_DNA"/>
</dbReference>
<evidence type="ECO:0000259" key="3">
    <source>
        <dbReference type="SMART" id="SM00891"/>
    </source>
</evidence>
<feature type="region of interest" description="Disordered" evidence="2">
    <location>
        <begin position="284"/>
        <end position="315"/>
    </location>
</feature>
<keyword evidence="1" id="KW-0238">DNA-binding</keyword>
<keyword evidence="5" id="KW-1185">Reference proteome</keyword>
<name>A0A2N9JCT6_9ACTN</name>
<gene>
    <name evidence="4" type="ORF">MPLG2_0272</name>
</gene>
<dbReference type="InterPro" id="IPR055370">
    <property type="entry name" value="Lsr2_DNA-bd"/>
</dbReference>
<dbReference type="Proteomes" id="UP000238164">
    <property type="component" value="Chromosome 1"/>
</dbReference>
<feature type="domain" description="ERCC4" evidence="3">
    <location>
        <begin position="127"/>
        <end position="207"/>
    </location>
</feature>
<evidence type="ECO:0000256" key="1">
    <source>
        <dbReference type="ARBA" id="ARBA00023125"/>
    </source>
</evidence>
<dbReference type="InterPro" id="IPR006166">
    <property type="entry name" value="ERCC4_domain"/>
</dbReference>
<dbReference type="OrthoDB" id="9776021at2"/>
<accession>A0A2N9JCT6</accession>
<organism evidence="4 5">
    <name type="scientific">Micropruina glycogenica</name>
    <dbReference type="NCBI Taxonomy" id="75385"/>
    <lineage>
        <taxon>Bacteria</taxon>
        <taxon>Bacillati</taxon>
        <taxon>Actinomycetota</taxon>
        <taxon>Actinomycetes</taxon>
        <taxon>Propionibacteriales</taxon>
        <taxon>Nocardioidaceae</taxon>
        <taxon>Micropruina</taxon>
    </lineage>
</organism>
<dbReference type="InterPro" id="IPR011335">
    <property type="entry name" value="Restrct_endonuc-II-like"/>
</dbReference>
<evidence type="ECO:0000313" key="5">
    <source>
        <dbReference type="Proteomes" id="UP000238164"/>
    </source>
</evidence>
<proteinExistence type="predicted"/>
<evidence type="ECO:0000313" key="4">
    <source>
        <dbReference type="EMBL" id="SPD85308.1"/>
    </source>
</evidence>
<dbReference type="GO" id="GO:0004518">
    <property type="term" value="F:nuclease activity"/>
    <property type="evidence" value="ECO:0007669"/>
    <property type="project" value="InterPro"/>
</dbReference>
<dbReference type="Pfam" id="PF23359">
    <property type="entry name" value="Lsr2_DNA-bd"/>
    <property type="match status" value="1"/>
</dbReference>
<dbReference type="GO" id="GO:0016746">
    <property type="term" value="F:acyltransferase activity"/>
    <property type="evidence" value="ECO:0007669"/>
    <property type="project" value="InterPro"/>
</dbReference>
<dbReference type="Pfam" id="PF02732">
    <property type="entry name" value="ERCC4"/>
    <property type="match status" value="1"/>
</dbReference>
<dbReference type="KEGG" id="mgg:MPLG2_0272"/>
<dbReference type="Gene3D" id="4.10.320.10">
    <property type="entry name" value="E3-binding domain"/>
    <property type="match status" value="1"/>
</dbReference>